<keyword evidence="1" id="KW-1133">Transmembrane helix</keyword>
<sequence length="474" mass="54733">MQQQCAQYRSLNIKELSNLYSGNDINIVFSFTLTLSRLTSSYAIESISRNAMRTLQRYHPLLRSRLIYFNELWRFVSQELDESDDLADIIDIPIRDVHVLSEKELAITTQREYSCELDTEIDTCESLCRMVLITCDNSCKVGVIFCFLATAFDARNAFEITQNWIRGFRLQLQRAERETWVIVPMQELRDGEKRSLMNSVSDSWISRVAFLIEALIFVIWILWAQPYNLPESAYSREHYTDDQRKSHLCFFSLTPAETANFIQYCNRNRVSTSAMLTTIIAESISQKNGKKPVLSELIIDLRPSLGISRHVNGVFSSLIYLRHPRTSGTNNNRCRIRRAKRSQRNIERQIKFGIPYHNLYYLLPNKPLEKGDLRRRGLLVGYVLEDLGTCYERNDGESGGTEANNDDGKDMLKVENMFFAVTPTVVKAPRIEVRTLTYDGRLYFTFDACAKSISEDVIREVGNAVVEYVSRISD</sequence>
<feature type="transmembrane region" description="Helical" evidence="1">
    <location>
        <begin position="204"/>
        <end position="223"/>
    </location>
</feature>
<keyword evidence="1" id="KW-0812">Transmembrane</keyword>
<dbReference type="Proteomes" id="UP000789572">
    <property type="component" value="Unassembled WGS sequence"/>
</dbReference>
<name>A0A9N8WG88_9GLOM</name>
<accession>A0A9N8WG88</accession>
<evidence type="ECO:0000256" key="1">
    <source>
        <dbReference type="SAM" id="Phobius"/>
    </source>
</evidence>
<dbReference type="SUPFAM" id="SSF52777">
    <property type="entry name" value="CoA-dependent acyltransferases"/>
    <property type="match status" value="1"/>
</dbReference>
<evidence type="ECO:0000313" key="2">
    <source>
        <dbReference type="EMBL" id="CAG8488681.1"/>
    </source>
</evidence>
<keyword evidence="1" id="KW-0472">Membrane</keyword>
<protein>
    <submittedName>
        <fullName evidence="2">9144_t:CDS:1</fullName>
    </submittedName>
</protein>
<organism evidence="2 3">
    <name type="scientific">Paraglomus occultum</name>
    <dbReference type="NCBI Taxonomy" id="144539"/>
    <lineage>
        <taxon>Eukaryota</taxon>
        <taxon>Fungi</taxon>
        <taxon>Fungi incertae sedis</taxon>
        <taxon>Mucoromycota</taxon>
        <taxon>Glomeromycotina</taxon>
        <taxon>Glomeromycetes</taxon>
        <taxon>Paraglomerales</taxon>
        <taxon>Paraglomeraceae</taxon>
        <taxon>Paraglomus</taxon>
    </lineage>
</organism>
<reference evidence="2" key="1">
    <citation type="submission" date="2021-06" db="EMBL/GenBank/DDBJ databases">
        <authorList>
            <person name="Kallberg Y."/>
            <person name="Tangrot J."/>
            <person name="Rosling A."/>
        </authorList>
    </citation>
    <scope>NUCLEOTIDE SEQUENCE</scope>
    <source>
        <strain evidence="2">IA702</strain>
    </source>
</reference>
<dbReference type="OrthoDB" id="2353137at2759"/>
<dbReference type="EMBL" id="CAJVPJ010000163">
    <property type="protein sequence ID" value="CAG8488681.1"/>
    <property type="molecule type" value="Genomic_DNA"/>
</dbReference>
<proteinExistence type="predicted"/>
<evidence type="ECO:0000313" key="3">
    <source>
        <dbReference type="Proteomes" id="UP000789572"/>
    </source>
</evidence>
<keyword evidence="3" id="KW-1185">Reference proteome</keyword>
<dbReference type="AlphaFoldDB" id="A0A9N8WG88"/>
<comment type="caution">
    <text evidence="2">The sequence shown here is derived from an EMBL/GenBank/DDBJ whole genome shotgun (WGS) entry which is preliminary data.</text>
</comment>
<gene>
    <name evidence="2" type="ORF">POCULU_LOCUS1946</name>
</gene>